<evidence type="ECO:0000256" key="2">
    <source>
        <dbReference type="ARBA" id="ARBA00023012"/>
    </source>
</evidence>
<organism evidence="10 12">
    <name type="scientific">Allofranklinella schreckenbergeri</name>
    <dbReference type="NCBI Taxonomy" id="1076744"/>
    <lineage>
        <taxon>Bacteria</taxon>
        <taxon>Pseudomonadati</taxon>
        <taxon>Pseudomonadota</taxon>
        <taxon>Betaproteobacteria</taxon>
        <taxon>Burkholderiales</taxon>
        <taxon>Comamonadaceae</taxon>
        <taxon>Allofranklinella</taxon>
    </lineage>
</organism>
<keyword evidence="5" id="KW-0804">Transcription</keyword>
<dbReference type="Gene3D" id="3.40.50.2300">
    <property type="match status" value="1"/>
</dbReference>
<protein>
    <submittedName>
        <fullName evidence="10">DNA-binding response regulator</fullName>
    </submittedName>
</protein>
<dbReference type="AlphaFoldDB" id="A0A3M6R515"/>
<evidence type="ECO:0000259" key="7">
    <source>
        <dbReference type="PROSITE" id="PS50043"/>
    </source>
</evidence>
<dbReference type="EMBL" id="RDQK01000009">
    <property type="protein sequence ID" value="RMX10392.1"/>
    <property type="molecule type" value="Genomic_DNA"/>
</dbReference>
<accession>A0A3M6R515</accession>
<dbReference type="EMBL" id="RDQL01000005">
    <property type="protein sequence ID" value="RMX00485.1"/>
    <property type="molecule type" value="Genomic_DNA"/>
</dbReference>
<evidence type="ECO:0000256" key="6">
    <source>
        <dbReference type="PROSITE-ProRule" id="PRU00169"/>
    </source>
</evidence>
<comment type="caution">
    <text evidence="10">The sequence shown here is derived from an EMBL/GenBank/DDBJ whole genome shotgun (WGS) entry which is preliminary data.</text>
</comment>
<dbReference type="RefSeq" id="WP_122247929.1">
    <property type="nucleotide sequence ID" value="NZ_RDQK01000009.1"/>
</dbReference>
<evidence type="ECO:0000313" key="11">
    <source>
        <dbReference type="Proteomes" id="UP000267035"/>
    </source>
</evidence>
<accession>A0A3M6QC85</accession>
<dbReference type="GO" id="GO:0003677">
    <property type="term" value="F:DNA binding"/>
    <property type="evidence" value="ECO:0007669"/>
    <property type="project" value="UniProtKB-KW"/>
</dbReference>
<feature type="domain" description="Response regulatory" evidence="8">
    <location>
        <begin position="8"/>
        <end position="122"/>
    </location>
</feature>
<keyword evidence="1 6" id="KW-0597">Phosphoprotein</keyword>
<feature type="domain" description="HTH luxR-type" evidence="7">
    <location>
        <begin position="138"/>
        <end position="203"/>
    </location>
</feature>
<dbReference type="SMART" id="SM00448">
    <property type="entry name" value="REC"/>
    <property type="match status" value="1"/>
</dbReference>
<dbReference type="SUPFAM" id="SSF46894">
    <property type="entry name" value="C-terminal effector domain of the bipartite response regulators"/>
    <property type="match status" value="1"/>
</dbReference>
<evidence type="ECO:0000259" key="8">
    <source>
        <dbReference type="PROSITE" id="PS50110"/>
    </source>
</evidence>
<dbReference type="InterPro" id="IPR011006">
    <property type="entry name" value="CheY-like_superfamily"/>
</dbReference>
<dbReference type="Gene3D" id="1.10.10.10">
    <property type="entry name" value="Winged helix-like DNA-binding domain superfamily/Winged helix DNA-binding domain"/>
    <property type="match status" value="1"/>
</dbReference>
<dbReference type="CDD" id="cd17537">
    <property type="entry name" value="REC_FixJ"/>
    <property type="match status" value="1"/>
</dbReference>
<proteinExistence type="predicted"/>
<evidence type="ECO:0000313" key="9">
    <source>
        <dbReference type="EMBL" id="RMX00485.1"/>
    </source>
</evidence>
<sequence length="217" mass="23435">MSNNKKGTVYIVDDDEAIRDSLQWLLEGRNFHVRCFESAEAFLNQYDSREVACLISDIRMGGMSGLDLQAQLASANPALPIAIITGHGDVPLAVQTMKQGAVDFIQKPFDEQAITSLVTRMLEQARASFADQQQAATREALLAKLTARESQVLERIVAGRLNKQIADDLGISIKTVEAHRANIMEKLSANTVADLLKVVLGGNGVSQPATSATGKAI</sequence>
<evidence type="ECO:0000256" key="5">
    <source>
        <dbReference type="ARBA" id="ARBA00023163"/>
    </source>
</evidence>
<dbReference type="GO" id="GO:0000160">
    <property type="term" value="P:phosphorelay signal transduction system"/>
    <property type="evidence" value="ECO:0007669"/>
    <property type="project" value="UniProtKB-KW"/>
</dbReference>
<dbReference type="PANTHER" id="PTHR44688:SF16">
    <property type="entry name" value="DNA-BINDING TRANSCRIPTIONAL ACTIVATOR DEVR_DOSR"/>
    <property type="match status" value="1"/>
</dbReference>
<dbReference type="Pfam" id="PF00072">
    <property type="entry name" value="Response_reg"/>
    <property type="match status" value="1"/>
</dbReference>
<dbReference type="PROSITE" id="PS50043">
    <property type="entry name" value="HTH_LUXR_2"/>
    <property type="match status" value="1"/>
</dbReference>
<dbReference type="InterPro" id="IPR001789">
    <property type="entry name" value="Sig_transdc_resp-reg_receiver"/>
</dbReference>
<dbReference type="PRINTS" id="PR00038">
    <property type="entry name" value="HTHLUXR"/>
</dbReference>
<dbReference type="SUPFAM" id="SSF52172">
    <property type="entry name" value="CheY-like"/>
    <property type="match status" value="1"/>
</dbReference>
<evidence type="ECO:0000256" key="3">
    <source>
        <dbReference type="ARBA" id="ARBA00023015"/>
    </source>
</evidence>
<evidence type="ECO:0000313" key="12">
    <source>
        <dbReference type="Proteomes" id="UP000281171"/>
    </source>
</evidence>
<dbReference type="PROSITE" id="PS50110">
    <property type="entry name" value="RESPONSE_REGULATORY"/>
    <property type="match status" value="1"/>
</dbReference>
<keyword evidence="2" id="KW-0902">Two-component regulatory system</keyword>
<name>A0A3M6R515_9BURK</name>
<gene>
    <name evidence="10" type="ORF">EBQ24_04535</name>
    <name evidence="9" type="ORF">EBQ25_05315</name>
</gene>
<keyword evidence="4 10" id="KW-0238">DNA-binding</keyword>
<evidence type="ECO:0000313" key="10">
    <source>
        <dbReference type="EMBL" id="RMX10392.1"/>
    </source>
</evidence>
<dbReference type="CDD" id="cd06170">
    <property type="entry name" value="LuxR_C_like"/>
    <property type="match status" value="1"/>
</dbReference>
<evidence type="ECO:0000256" key="4">
    <source>
        <dbReference type="ARBA" id="ARBA00023125"/>
    </source>
</evidence>
<dbReference type="FunFam" id="3.40.50.2300:FF:000018">
    <property type="entry name" value="DNA-binding transcriptional regulator NtrC"/>
    <property type="match status" value="1"/>
</dbReference>
<keyword evidence="3" id="KW-0805">Transcription regulation</keyword>
<dbReference type="Proteomes" id="UP000281171">
    <property type="component" value="Unassembled WGS sequence"/>
</dbReference>
<dbReference type="InterPro" id="IPR036388">
    <property type="entry name" value="WH-like_DNA-bd_sf"/>
</dbReference>
<dbReference type="GO" id="GO:0006355">
    <property type="term" value="P:regulation of DNA-templated transcription"/>
    <property type="evidence" value="ECO:0007669"/>
    <property type="project" value="InterPro"/>
</dbReference>
<dbReference type="InterPro" id="IPR016032">
    <property type="entry name" value="Sig_transdc_resp-reg_C-effctor"/>
</dbReference>
<reference evidence="11 12" key="1">
    <citation type="submission" date="2018-10" db="EMBL/GenBank/DDBJ databases">
        <title>Comamonadaceae CDC group NO-1 genome sequencing and assembly.</title>
        <authorList>
            <person name="Bernier A.-M."/>
            <person name="Bernard K."/>
        </authorList>
    </citation>
    <scope>NUCLEOTIDE SEQUENCE [LARGE SCALE GENOMIC DNA]</scope>
    <source>
        <strain evidence="9 11">NML161473</strain>
        <strain evidence="10 12">NML180581</strain>
    </source>
</reference>
<dbReference type="SMART" id="SM00421">
    <property type="entry name" value="HTH_LUXR"/>
    <property type="match status" value="1"/>
</dbReference>
<feature type="modified residue" description="4-aspartylphosphate" evidence="6">
    <location>
        <position position="57"/>
    </location>
</feature>
<dbReference type="Proteomes" id="UP000267035">
    <property type="component" value="Unassembled WGS sequence"/>
</dbReference>
<evidence type="ECO:0000256" key="1">
    <source>
        <dbReference type="ARBA" id="ARBA00022553"/>
    </source>
</evidence>
<dbReference type="Pfam" id="PF00196">
    <property type="entry name" value="GerE"/>
    <property type="match status" value="1"/>
</dbReference>
<dbReference type="PANTHER" id="PTHR44688">
    <property type="entry name" value="DNA-BINDING TRANSCRIPTIONAL ACTIVATOR DEVR_DOSR"/>
    <property type="match status" value="1"/>
</dbReference>
<keyword evidence="11" id="KW-1185">Reference proteome</keyword>
<dbReference type="InterPro" id="IPR000792">
    <property type="entry name" value="Tscrpt_reg_LuxR_C"/>
</dbReference>
<dbReference type="PROSITE" id="PS00622">
    <property type="entry name" value="HTH_LUXR_1"/>
    <property type="match status" value="1"/>
</dbReference>